<evidence type="ECO:0000256" key="1">
    <source>
        <dbReference type="SAM" id="Phobius"/>
    </source>
</evidence>
<proteinExistence type="predicted"/>
<accession>A0A839AFT6</accession>
<dbReference type="AlphaFoldDB" id="A0A839AFT6"/>
<keyword evidence="1" id="KW-1133">Transmembrane helix</keyword>
<dbReference type="PANTHER" id="PTHR33741">
    <property type="entry name" value="TRANSMEMBRANE PROTEIN DDB_G0269096-RELATED"/>
    <property type="match status" value="1"/>
</dbReference>
<dbReference type="RefSeq" id="WP_182165668.1">
    <property type="nucleotide sequence ID" value="NZ_JACFXV010000053.1"/>
</dbReference>
<feature type="transmembrane region" description="Helical" evidence="1">
    <location>
        <begin position="20"/>
        <end position="38"/>
    </location>
</feature>
<gene>
    <name evidence="3" type="ORF">H2509_12220</name>
</gene>
<protein>
    <submittedName>
        <fullName evidence="3">HPP family protein</fullName>
    </submittedName>
</protein>
<name>A0A839AFT6_9HYPH</name>
<dbReference type="Proteomes" id="UP000541109">
    <property type="component" value="Unassembled WGS sequence"/>
</dbReference>
<evidence type="ECO:0000259" key="2">
    <source>
        <dbReference type="Pfam" id="PF04982"/>
    </source>
</evidence>
<dbReference type="InterPro" id="IPR007065">
    <property type="entry name" value="HPP"/>
</dbReference>
<feature type="transmembrane region" description="Helical" evidence="1">
    <location>
        <begin position="96"/>
        <end position="114"/>
    </location>
</feature>
<reference evidence="3 4" key="1">
    <citation type="submission" date="2020-07" db="EMBL/GenBank/DDBJ databases">
        <title>Stappia sp., F7233, whole genome shotgun sequencing project.</title>
        <authorList>
            <person name="Jiang S."/>
            <person name="Liu Z.W."/>
            <person name="Du Z.J."/>
        </authorList>
    </citation>
    <scope>NUCLEOTIDE SEQUENCE [LARGE SCALE GENOMIC DNA]</scope>
    <source>
        <strain evidence="3 4">F7233</strain>
    </source>
</reference>
<evidence type="ECO:0000313" key="4">
    <source>
        <dbReference type="Proteomes" id="UP000541109"/>
    </source>
</evidence>
<dbReference type="InterPro" id="IPR058581">
    <property type="entry name" value="TM_HPP"/>
</dbReference>
<sequence>MRRHLLPFVTRHEPRAASGLALKSGIGAILGMSLVGGLATLTGLPLLIAPFGATAVLLFAVPASPLAQPMNVVGGYAIAIAAATAAAIWFPGMWWAAGIAVGLAIAAMLAFRLTHPPAGAIPLLTLTSAMPLETLAFSTVLGSVSLVAVAALHHRLPPKQEYPKRP</sequence>
<evidence type="ECO:0000313" key="3">
    <source>
        <dbReference type="EMBL" id="MBA5777888.1"/>
    </source>
</evidence>
<comment type="caution">
    <text evidence="3">The sequence shown here is derived from an EMBL/GenBank/DDBJ whole genome shotgun (WGS) entry which is preliminary data.</text>
</comment>
<dbReference type="PANTHER" id="PTHR33741:SF5">
    <property type="entry name" value="TRANSMEMBRANE PROTEIN DDB_G0269096-RELATED"/>
    <property type="match status" value="1"/>
</dbReference>
<keyword evidence="4" id="KW-1185">Reference proteome</keyword>
<keyword evidence="1" id="KW-0812">Transmembrane</keyword>
<keyword evidence="1" id="KW-0472">Membrane</keyword>
<feature type="transmembrane region" description="Helical" evidence="1">
    <location>
        <begin position="44"/>
        <end position="61"/>
    </location>
</feature>
<feature type="transmembrane region" description="Helical" evidence="1">
    <location>
        <begin position="135"/>
        <end position="156"/>
    </location>
</feature>
<feature type="domain" description="HPP transmembrane region" evidence="2">
    <location>
        <begin position="20"/>
        <end position="163"/>
    </location>
</feature>
<dbReference type="Pfam" id="PF04982">
    <property type="entry name" value="TM_HPP"/>
    <property type="match status" value="1"/>
</dbReference>
<organism evidence="3 4">
    <name type="scientific">Stappia albiluteola</name>
    <dbReference type="NCBI Taxonomy" id="2758565"/>
    <lineage>
        <taxon>Bacteria</taxon>
        <taxon>Pseudomonadati</taxon>
        <taxon>Pseudomonadota</taxon>
        <taxon>Alphaproteobacteria</taxon>
        <taxon>Hyphomicrobiales</taxon>
        <taxon>Stappiaceae</taxon>
        <taxon>Stappia</taxon>
    </lineage>
</organism>
<dbReference type="EMBL" id="JACFXV010000053">
    <property type="protein sequence ID" value="MBA5777888.1"/>
    <property type="molecule type" value="Genomic_DNA"/>
</dbReference>